<dbReference type="Proteomes" id="UP001169760">
    <property type="component" value="Unassembled WGS sequence"/>
</dbReference>
<feature type="non-terminal residue" evidence="1">
    <location>
        <position position="1"/>
    </location>
</feature>
<evidence type="ECO:0000313" key="2">
    <source>
        <dbReference type="Proteomes" id="UP001169760"/>
    </source>
</evidence>
<dbReference type="AlphaFoldDB" id="A0AAW7XC97"/>
<evidence type="ECO:0000313" key="1">
    <source>
        <dbReference type="EMBL" id="MDO6425282.1"/>
    </source>
</evidence>
<protein>
    <submittedName>
        <fullName evidence="1">Carbohydrate porin</fullName>
    </submittedName>
</protein>
<dbReference type="GO" id="GO:0016020">
    <property type="term" value="C:membrane"/>
    <property type="evidence" value="ECO:0007669"/>
    <property type="project" value="InterPro"/>
</dbReference>
<dbReference type="RefSeq" id="WP_303494770.1">
    <property type="nucleotide sequence ID" value="NZ_JAUOPB010000551.1"/>
</dbReference>
<dbReference type="Pfam" id="PF02264">
    <property type="entry name" value="LamB"/>
    <property type="match status" value="1"/>
</dbReference>
<comment type="caution">
    <text evidence="1">The sequence shown here is derived from an EMBL/GenBank/DDBJ whole genome shotgun (WGS) entry which is preliminary data.</text>
</comment>
<reference evidence="1" key="1">
    <citation type="submission" date="2023-07" db="EMBL/GenBank/DDBJ databases">
        <title>Genome content predicts the carbon catabolic preferences of heterotrophic bacteria.</title>
        <authorList>
            <person name="Gralka M."/>
        </authorList>
    </citation>
    <scope>NUCLEOTIDE SEQUENCE</scope>
    <source>
        <strain evidence="1">I3M17_2</strain>
    </source>
</reference>
<dbReference type="GO" id="GO:0034219">
    <property type="term" value="P:carbohydrate transmembrane transport"/>
    <property type="evidence" value="ECO:0007669"/>
    <property type="project" value="InterPro"/>
</dbReference>
<organism evidence="1 2">
    <name type="scientific">Saccharophagus degradans</name>
    <dbReference type="NCBI Taxonomy" id="86304"/>
    <lineage>
        <taxon>Bacteria</taxon>
        <taxon>Pseudomonadati</taxon>
        <taxon>Pseudomonadota</taxon>
        <taxon>Gammaproteobacteria</taxon>
        <taxon>Cellvibrionales</taxon>
        <taxon>Cellvibrionaceae</taxon>
        <taxon>Saccharophagus</taxon>
    </lineage>
</organism>
<proteinExistence type="predicted"/>
<name>A0AAW7XC97_9GAMM</name>
<gene>
    <name evidence="1" type="ORF">Q4521_22600</name>
</gene>
<sequence>KFSLGNQADTYGELEFDYTRYINKEKNQSIDVVWMTSFYEAFGTENEMQFDKTAQLYVRGNNLLGNKEVLWIGKRYYHR</sequence>
<accession>A0AAW7XC97</accession>
<dbReference type="InterPro" id="IPR036998">
    <property type="entry name" value="Porin_LamB_sf"/>
</dbReference>
<dbReference type="GO" id="GO:0015288">
    <property type="term" value="F:porin activity"/>
    <property type="evidence" value="ECO:0007669"/>
    <property type="project" value="InterPro"/>
</dbReference>
<feature type="non-terminal residue" evidence="1">
    <location>
        <position position="79"/>
    </location>
</feature>
<dbReference type="SUPFAM" id="SSF56935">
    <property type="entry name" value="Porins"/>
    <property type="match status" value="1"/>
</dbReference>
<dbReference type="Gene3D" id="2.40.170.10">
    <property type="entry name" value="Porin, LamB type"/>
    <property type="match status" value="1"/>
</dbReference>
<dbReference type="InterPro" id="IPR003192">
    <property type="entry name" value="Porin_LamB"/>
</dbReference>
<dbReference type="EMBL" id="JAUOPB010000551">
    <property type="protein sequence ID" value="MDO6425282.1"/>
    <property type="molecule type" value="Genomic_DNA"/>
</dbReference>